<name>A0ABU0VVI1_9RHOB</name>
<evidence type="ECO:0000313" key="8">
    <source>
        <dbReference type="EMBL" id="MDQ2065751.1"/>
    </source>
</evidence>
<dbReference type="EMBL" id="JAVDBT010000004">
    <property type="protein sequence ID" value="MDQ2065751.1"/>
    <property type="molecule type" value="Genomic_DNA"/>
</dbReference>
<dbReference type="SUPFAM" id="SSF53092">
    <property type="entry name" value="Creatinase/prolidase N-terminal domain"/>
    <property type="match status" value="1"/>
</dbReference>
<dbReference type="InterPro" id="IPR029149">
    <property type="entry name" value="Creatin/AminoP/Spt16_N"/>
</dbReference>
<reference evidence="8 9" key="1">
    <citation type="submission" date="2023-08" db="EMBL/GenBank/DDBJ databases">
        <title>Characterization of two Paracoccaceae strains isolated from Phycosphere and proposal of Xinfangfangia lacusdiani sp. nov.</title>
        <authorList>
            <person name="Deng Y."/>
            <person name="Zhang Y.Q."/>
        </authorList>
    </citation>
    <scope>NUCLEOTIDE SEQUENCE [LARGE SCALE GENOMIC DNA]</scope>
    <source>
        <strain evidence="8 9">CPCC 101601</strain>
    </source>
</reference>
<evidence type="ECO:0000256" key="5">
    <source>
        <dbReference type="RuleBase" id="RU000590"/>
    </source>
</evidence>
<feature type="domain" description="Creatinase N-terminal" evidence="7">
    <location>
        <begin position="7"/>
        <end position="138"/>
    </location>
</feature>
<evidence type="ECO:0000256" key="4">
    <source>
        <dbReference type="ARBA" id="ARBA00023049"/>
    </source>
</evidence>
<dbReference type="Gene3D" id="3.40.350.10">
    <property type="entry name" value="Creatinase/prolidase N-terminal domain"/>
    <property type="match status" value="1"/>
</dbReference>
<evidence type="ECO:0000256" key="3">
    <source>
        <dbReference type="ARBA" id="ARBA00022801"/>
    </source>
</evidence>
<accession>A0ABU0VVI1</accession>
<keyword evidence="2 5" id="KW-0479">Metal-binding</keyword>
<dbReference type="InterPro" id="IPR000994">
    <property type="entry name" value="Pept_M24"/>
</dbReference>
<dbReference type="PANTHER" id="PTHR46112">
    <property type="entry name" value="AMINOPEPTIDASE"/>
    <property type="match status" value="1"/>
</dbReference>
<dbReference type="PROSITE" id="PS00491">
    <property type="entry name" value="PROLINE_PEPTIDASE"/>
    <property type="match status" value="1"/>
</dbReference>
<dbReference type="InterPro" id="IPR000587">
    <property type="entry name" value="Creatinase_N"/>
</dbReference>
<keyword evidence="1" id="KW-0645">Protease</keyword>
<keyword evidence="9" id="KW-1185">Reference proteome</keyword>
<dbReference type="Proteomes" id="UP001239680">
    <property type="component" value="Unassembled WGS sequence"/>
</dbReference>
<evidence type="ECO:0000256" key="1">
    <source>
        <dbReference type="ARBA" id="ARBA00022670"/>
    </source>
</evidence>
<dbReference type="Pfam" id="PF00557">
    <property type="entry name" value="Peptidase_M24"/>
    <property type="match status" value="1"/>
</dbReference>
<evidence type="ECO:0000259" key="6">
    <source>
        <dbReference type="Pfam" id="PF00557"/>
    </source>
</evidence>
<protein>
    <submittedName>
        <fullName evidence="8">Xaa-Pro peptidase family protein</fullName>
    </submittedName>
</protein>
<sequence>MSTPTNRLPLLQAKMRENSIDLVALAPTANMTWAVGLRPMYMERTCILLVGQDNVVALMPELDLTTFQEHLDIPAVTLRDELDPAVLLAEAVALLGAKNVARVSIDETMRADHALLVVKAFPGADFESSEKLMSQVRTCKDAVELAALAAIAEINDKAMEAAFAAIAVGKSEFEVLNEVKAAFAAEGAELNYYVVGTGANGAKPHHHTGTDLIQEGDAIVIDIAGNKGDYYSDMTRMAVVGTAPEGYAEIHGIVEQAVQAALAAAKPGAKAHEVDDAARGVITAAGYGEYFTHRTGHGIGLDVHEGPFITASSQVVLQPGMAFTIEPGIYLPGRFGVRLEEIAVITETGCRILSRLPRDTYWVS</sequence>
<organism evidence="8 9">
    <name type="scientific">Pseudogemmobacter lacusdianii</name>
    <dbReference type="NCBI Taxonomy" id="3069608"/>
    <lineage>
        <taxon>Bacteria</taxon>
        <taxon>Pseudomonadati</taxon>
        <taxon>Pseudomonadota</taxon>
        <taxon>Alphaproteobacteria</taxon>
        <taxon>Rhodobacterales</taxon>
        <taxon>Paracoccaceae</taxon>
        <taxon>Pseudogemmobacter</taxon>
    </lineage>
</organism>
<comment type="caution">
    <text evidence="8">The sequence shown here is derived from an EMBL/GenBank/DDBJ whole genome shotgun (WGS) entry which is preliminary data.</text>
</comment>
<keyword evidence="3" id="KW-0378">Hydrolase</keyword>
<dbReference type="SUPFAM" id="SSF55920">
    <property type="entry name" value="Creatinase/aminopeptidase"/>
    <property type="match status" value="1"/>
</dbReference>
<dbReference type="InterPro" id="IPR001131">
    <property type="entry name" value="Peptidase_M24B_aminopep-P_CS"/>
</dbReference>
<dbReference type="Gene3D" id="3.90.230.10">
    <property type="entry name" value="Creatinase/methionine aminopeptidase superfamily"/>
    <property type="match status" value="1"/>
</dbReference>
<dbReference type="PANTHER" id="PTHR46112:SF3">
    <property type="entry name" value="AMINOPEPTIDASE YPDF"/>
    <property type="match status" value="1"/>
</dbReference>
<dbReference type="InterPro" id="IPR036005">
    <property type="entry name" value="Creatinase/aminopeptidase-like"/>
</dbReference>
<gene>
    <name evidence="8" type="ORF">Q9295_05165</name>
</gene>
<evidence type="ECO:0000259" key="7">
    <source>
        <dbReference type="Pfam" id="PF01321"/>
    </source>
</evidence>
<dbReference type="InterPro" id="IPR050659">
    <property type="entry name" value="Peptidase_M24B"/>
</dbReference>
<comment type="similarity">
    <text evidence="5">Belongs to the peptidase M24B family.</text>
</comment>
<keyword evidence="4" id="KW-0482">Metalloprotease</keyword>
<dbReference type="Pfam" id="PF01321">
    <property type="entry name" value="Creatinase_N"/>
    <property type="match status" value="1"/>
</dbReference>
<proteinExistence type="inferred from homology"/>
<evidence type="ECO:0000256" key="2">
    <source>
        <dbReference type="ARBA" id="ARBA00022723"/>
    </source>
</evidence>
<dbReference type="RefSeq" id="WP_306679442.1">
    <property type="nucleotide sequence ID" value="NZ_JAVDBT010000004.1"/>
</dbReference>
<feature type="domain" description="Peptidase M24" evidence="6">
    <location>
        <begin position="148"/>
        <end position="347"/>
    </location>
</feature>
<evidence type="ECO:0000313" key="9">
    <source>
        <dbReference type="Proteomes" id="UP001239680"/>
    </source>
</evidence>